<comment type="caution">
    <text evidence="2">The sequence shown here is derived from an EMBL/GenBank/DDBJ whole genome shotgun (WGS) entry which is preliminary data.</text>
</comment>
<feature type="transmembrane region" description="Helical" evidence="1">
    <location>
        <begin position="20"/>
        <end position="39"/>
    </location>
</feature>
<dbReference type="PANTHER" id="PTHR33048:SF47">
    <property type="entry name" value="INTEGRAL MEMBRANE PROTEIN-RELATED"/>
    <property type="match status" value="1"/>
</dbReference>
<protein>
    <submittedName>
        <fullName evidence="2">Uncharacterized protein</fullName>
    </submittedName>
</protein>
<gene>
    <name evidence="2" type="ORF">PENSUB_13310</name>
</gene>
<proteinExistence type="predicted"/>
<reference evidence="2 3" key="1">
    <citation type="submission" date="2016-10" db="EMBL/GenBank/DDBJ databases">
        <title>Genome sequence of the ascomycete fungus Penicillium subrubescens.</title>
        <authorList>
            <person name="De Vries R.P."/>
            <person name="Peng M."/>
            <person name="Dilokpimol A."/>
            <person name="Hilden K."/>
            <person name="Makela M.R."/>
            <person name="Grigoriev I."/>
            <person name="Riley R."/>
            <person name="Granchi Z."/>
        </authorList>
    </citation>
    <scope>NUCLEOTIDE SEQUENCE [LARGE SCALE GENOMIC DNA]</scope>
    <source>
        <strain evidence="2 3">CBS 132785</strain>
    </source>
</reference>
<dbReference type="AlphaFoldDB" id="A0A1Q5SRK1"/>
<dbReference type="STRING" id="1316194.A0A1Q5SRK1"/>
<keyword evidence="1" id="KW-1133">Transmembrane helix</keyword>
<evidence type="ECO:0000256" key="1">
    <source>
        <dbReference type="SAM" id="Phobius"/>
    </source>
</evidence>
<dbReference type="EMBL" id="MNBE01000757">
    <property type="protein sequence ID" value="OKO90593.1"/>
    <property type="molecule type" value="Genomic_DNA"/>
</dbReference>
<accession>A0A1Q5SRK1</accession>
<keyword evidence="1" id="KW-0812">Transmembrane</keyword>
<sequence>MVSASPLGENHDSRAIDVLVPTILTTVVAFILTGLRLYVRRFMVRMFGWDDVFNVLALASISFQIPSQSASNRNPALAVRNCGNGPGHHINQVWARTSFPVPRSGSSGLLREAFAHLRVLSDILNDIPEDFHQLEATLGVIAAAAPSVRPLIGHTSMSTEYSRSKSRQISQSLPLHSMRTRRNSRHDVDNILDTMNDQEKESDGDSQSHLWAASDENGIMKTVSVEVVTNQGQWIGRGPSNTYQLAH</sequence>
<keyword evidence="1" id="KW-0472">Membrane</keyword>
<dbReference type="PANTHER" id="PTHR33048">
    <property type="entry name" value="PTH11-LIKE INTEGRAL MEMBRANE PROTEIN (AFU_ORTHOLOGUE AFUA_5G11245)"/>
    <property type="match status" value="1"/>
</dbReference>
<evidence type="ECO:0000313" key="2">
    <source>
        <dbReference type="EMBL" id="OKO90593.1"/>
    </source>
</evidence>
<dbReference type="Proteomes" id="UP000186955">
    <property type="component" value="Unassembled WGS sequence"/>
</dbReference>
<evidence type="ECO:0000313" key="3">
    <source>
        <dbReference type="Proteomes" id="UP000186955"/>
    </source>
</evidence>
<keyword evidence="3" id="KW-1185">Reference proteome</keyword>
<name>A0A1Q5SRK1_9EURO</name>
<organism evidence="2 3">
    <name type="scientific">Penicillium subrubescens</name>
    <dbReference type="NCBI Taxonomy" id="1316194"/>
    <lineage>
        <taxon>Eukaryota</taxon>
        <taxon>Fungi</taxon>
        <taxon>Dikarya</taxon>
        <taxon>Ascomycota</taxon>
        <taxon>Pezizomycotina</taxon>
        <taxon>Eurotiomycetes</taxon>
        <taxon>Eurotiomycetidae</taxon>
        <taxon>Eurotiales</taxon>
        <taxon>Aspergillaceae</taxon>
        <taxon>Penicillium</taxon>
    </lineage>
</organism>
<dbReference type="InterPro" id="IPR052337">
    <property type="entry name" value="SAT4-like"/>
</dbReference>